<comment type="caution">
    <text evidence="2">The sequence shown here is derived from an EMBL/GenBank/DDBJ whole genome shotgun (WGS) entry which is preliminary data.</text>
</comment>
<evidence type="ECO:0000256" key="1">
    <source>
        <dbReference type="SAM" id="MobiDB-lite"/>
    </source>
</evidence>
<gene>
    <name evidence="2" type="ORF">SDC9_149517</name>
</gene>
<sequence>MIHAGTIFQPHPEANTAAVGPEREHSAGGMSGQNIDRRRKLRSGRQPPVRTAGSPESESVEPETRIIGEEPCDSVGDTLPGLHVFIETTNVKLFHNFPVLSVASGNYTPKTRKMKAVSPLNTIFFVLYYRHIIPETILSGRSHVL</sequence>
<evidence type="ECO:0000313" key="2">
    <source>
        <dbReference type="EMBL" id="MPN02301.1"/>
    </source>
</evidence>
<organism evidence="2">
    <name type="scientific">bioreactor metagenome</name>
    <dbReference type="NCBI Taxonomy" id="1076179"/>
    <lineage>
        <taxon>unclassified sequences</taxon>
        <taxon>metagenomes</taxon>
        <taxon>ecological metagenomes</taxon>
    </lineage>
</organism>
<protein>
    <submittedName>
        <fullName evidence="2">Uncharacterized protein</fullName>
    </submittedName>
</protein>
<reference evidence="2" key="1">
    <citation type="submission" date="2019-08" db="EMBL/GenBank/DDBJ databases">
        <authorList>
            <person name="Kucharzyk K."/>
            <person name="Murdoch R.W."/>
            <person name="Higgins S."/>
            <person name="Loffler F."/>
        </authorList>
    </citation>
    <scope>NUCLEOTIDE SEQUENCE</scope>
</reference>
<feature type="region of interest" description="Disordered" evidence="1">
    <location>
        <begin position="1"/>
        <end position="73"/>
    </location>
</feature>
<dbReference type="EMBL" id="VSSQ01048254">
    <property type="protein sequence ID" value="MPN02301.1"/>
    <property type="molecule type" value="Genomic_DNA"/>
</dbReference>
<name>A0A645EJZ3_9ZZZZ</name>
<dbReference type="AlphaFoldDB" id="A0A645EJZ3"/>
<proteinExistence type="predicted"/>
<accession>A0A645EJZ3</accession>